<feature type="domain" description="AtuA-like ferredoxin-fold" evidence="3">
    <location>
        <begin position="394"/>
        <end position="508"/>
    </location>
</feature>
<dbReference type="InterPro" id="IPR056362">
    <property type="entry name" value="AtuA-like_ferredoxin_dom"/>
</dbReference>
<keyword evidence="5" id="KW-1185">Reference proteome</keyword>
<dbReference type="PANTHER" id="PTHR47585:SF2">
    <property type="entry name" value="DUF1446 DOMAIN PROTEIN (AFU_ORTHOLOGUE AFUA_6G11420)"/>
    <property type="match status" value="1"/>
</dbReference>
<dbReference type="PANTHER" id="PTHR47585">
    <property type="match status" value="1"/>
</dbReference>
<dbReference type="Proteomes" id="UP000325945">
    <property type="component" value="Unassembled WGS sequence"/>
</dbReference>
<evidence type="ECO:0000259" key="2">
    <source>
        <dbReference type="Pfam" id="PF07287"/>
    </source>
</evidence>
<accession>A0A5N6XES4</accession>
<feature type="compositionally biased region" description="Polar residues" evidence="1">
    <location>
        <begin position="371"/>
        <end position="382"/>
    </location>
</feature>
<proteinExistence type="predicted"/>
<name>A0A5N6XES4_9EURO</name>
<dbReference type="AlphaFoldDB" id="A0A5N6XES4"/>
<evidence type="ECO:0000313" key="4">
    <source>
        <dbReference type="EMBL" id="KAE8331442.1"/>
    </source>
</evidence>
<reference evidence="5" key="1">
    <citation type="submission" date="2019-04" db="EMBL/GenBank/DDBJ databases">
        <title>Friends and foes A comparative genomics studyof 23 Aspergillus species from section Flavi.</title>
        <authorList>
            <consortium name="DOE Joint Genome Institute"/>
            <person name="Kjaerbolling I."/>
            <person name="Vesth T."/>
            <person name="Frisvad J.C."/>
            <person name="Nybo J.L."/>
            <person name="Theobald S."/>
            <person name="Kildgaard S."/>
            <person name="Isbrandt T."/>
            <person name="Kuo A."/>
            <person name="Sato A."/>
            <person name="Lyhne E.K."/>
            <person name="Kogle M.E."/>
            <person name="Wiebenga A."/>
            <person name="Kun R.S."/>
            <person name="Lubbers R.J."/>
            <person name="Makela M.R."/>
            <person name="Barry K."/>
            <person name="Chovatia M."/>
            <person name="Clum A."/>
            <person name="Daum C."/>
            <person name="Haridas S."/>
            <person name="He G."/>
            <person name="LaButti K."/>
            <person name="Lipzen A."/>
            <person name="Mondo S."/>
            <person name="Riley R."/>
            <person name="Salamov A."/>
            <person name="Simmons B.A."/>
            <person name="Magnuson J.K."/>
            <person name="Henrissat B."/>
            <person name="Mortensen U.H."/>
            <person name="Larsen T.O."/>
            <person name="Devries R.P."/>
            <person name="Grigoriev I.V."/>
            <person name="Machida M."/>
            <person name="Baker S.E."/>
            <person name="Andersen M.R."/>
        </authorList>
    </citation>
    <scope>NUCLEOTIDE SEQUENCE [LARGE SCALE GENOMIC DNA]</scope>
    <source>
        <strain evidence="5">CBS 130017</strain>
    </source>
</reference>
<dbReference type="Pfam" id="PF07287">
    <property type="entry name" value="AtuA"/>
    <property type="match status" value="1"/>
</dbReference>
<sequence length="520" mass="57984">MAREQGLDLNIAWVSGDEVLGVVEEAIASNSSDFEHLCTGKKLAEWEYKPVYAQAYLGGLGIAAAFENGADIVLCGRVSDASLVIGAAAWWHGWQRTDLDQLANALIAGHIIECSSYVTGGNYTGFKALEGAGWENLGFPIAEIAQTGEVVITMTRDWAGEVSVHTCTAQILYEIQGPRYYNSDVTAIIDEVWFEQLDKNRVALRGVKADLPPPTTKIGLTARGLWQAELHWFMVGLDIDAKARMLEAQIRKELAPHVHRFTKLEFTKNGSVPENPTNQNSATVDFRIFAQAPTSADLSPRKFLRPCMDPIMQTFPGASPHMDFRQALPKEVYEYWVTLLPQLAISHKVHLHTGAELEIPPAAKTKEYPRQQPSQPATSNPVHPSRFGETVKAPLGWIVHARSGDKGSDANIGFWVRYADEYDWLRSLLSIDTIKVLLAEEYMGKPIVRTSKLLDQLTADIWQDRFELPKSHAVHFLLRDHLDRGLSVSSTYDFAGKNVAEFLRARHVDIPVQFLERGKI</sequence>
<dbReference type="InterPro" id="IPR010839">
    <property type="entry name" value="AtuA_N"/>
</dbReference>
<evidence type="ECO:0000259" key="3">
    <source>
        <dbReference type="Pfam" id="PF23544"/>
    </source>
</evidence>
<protein>
    <recommendedName>
        <fullName evidence="6">DUF1446-domain-containing protein</fullName>
    </recommendedName>
</protein>
<evidence type="ECO:0008006" key="6">
    <source>
        <dbReference type="Google" id="ProtNLM"/>
    </source>
</evidence>
<evidence type="ECO:0000256" key="1">
    <source>
        <dbReference type="SAM" id="MobiDB-lite"/>
    </source>
</evidence>
<dbReference type="EMBL" id="ML741769">
    <property type="protein sequence ID" value="KAE8331442.1"/>
    <property type="molecule type" value="Genomic_DNA"/>
</dbReference>
<dbReference type="Pfam" id="PF23544">
    <property type="entry name" value="AtuA_ferredoxin"/>
    <property type="match status" value="1"/>
</dbReference>
<evidence type="ECO:0000313" key="5">
    <source>
        <dbReference type="Proteomes" id="UP000325945"/>
    </source>
</evidence>
<feature type="region of interest" description="Disordered" evidence="1">
    <location>
        <begin position="366"/>
        <end position="386"/>
    </location>
</feature>
<gene>
    <name evidence="4" type="ORF">BDV39DRAFT_168773</name>
</gene>
<organism evidence="4 5">
    <name type="scientific">Aspergillus sergii</name>
    <dbReference type="NCBI Taxonomy" id="1034303"/>
    <lineage>
        <taxon>Eukaryota</taxon>
        <taxon>Fungi</taxon>
        <taxon>Dikarya</taxon>
        <taxon>Ascomycota</taxon>
        <taxon>Pezizomycotina</taxon>
        <taxon>Eurotiomycetes</taxon>
        <taxon>Eurotiomycetidae</taxon>
        <taxon>Eurotiales</taxon>
        <taxon>Aspergillaceae</taxon>
        <taxon>Aspergillus</taxon>
        <taxon>Aspergillus subgen. Circumdati</taxon>
    </lineage>
</organism>
<feature type="domain" description="Acyclic terpene utilisation N-terminal" evidence="2">
    <location>
        <begin position="1"/>
        <end position="351"/>
    </location>
</feature>